<dbReference type="CDD" id="cd07730">
    <property type="entry name" value="metallo-hydrolase-like_MBL-fold"/>
    <property type="match status" value="1"/>
</dbReference>
<dbReference type="EMBL" id="JBANRG010000055">
    <property type="protein sequence ID" value="KAK7443161.1"/>
    <property type="molecule type" value="Genomic_DNA"/>
</dbReference>
<reference evidence="7 8" key="1">
    <citation type="submission" date="2024-01" db="EMBL/GenBank/DDBJ databases">
        <title>A draft genome for the cacao thread blight pathogen Marasmiellus scandens.</title>
        <authorList>
            <person name="Baruah I.K."/>
            <person name="Leung J."/>
            <person name="Bukari Y."/>
            <person name="Amoako-Attah I."/>
            <person name="Meinhardt L.W."/>
            <person name="Bailey B.A."/>
            <person name="Cohen S.P."/>
        </authorList>
    </citation>
    <scope>NUCLEOTIDE SEQUENCE [LARGE SCALE GENOMIC DNA]</scope>
    <source>
        <strain evidence="7 8">GH-19</strain>
    </source>
</reference>
<evidence type="ECO:0000256" key="2">
    <source>
        <dbReference type="ARBA" id="ARBA00007749"/>
    </source>
</evidence>
<dbReference type="InterPro" id="IPR001279">
    <property type="entry name" value="Metallo-B-lactamas"/>
</dbReference>
<feature type="domain" description="Metallo-beta-lactamase" evidence="6">
    <location>
        <begin position="53"/>
        <end position="262"/>
    </location>
</feature>
<comment type="caution">
    <text evidence="7">The sequence shown here is derived from an EMBL/GenBank/DDBJ whole genome shotgun (WGS) entry which is preliminary data.</text>
</comment>
<evidence type="ECO:0000259" key="6">
    <source>
        <dbReference type="SMART" id="SM00849"/>
    </source>
</evidence>
<evidence type="ECO:0000256" key="4">
    <source>
        <dbReference type="ARBA" id="ARBA00022801"/>
    </source>
</evidence>
<dbReference type="SMART" id="SM00849">
    <property type="entry name" value="Lactamase_B"/>
    <property type="match status" value="1"/>
</dbReference>
<organism evidence="7 8">
    <name type="scientific">Marasmiellus scandens</name>
    <dbReference type="NCBI Taxonomy" id="2682957"/>
    <lineage>
        <taxon>Eukaryota</taxon>
        <taxon>Fungi</taxon>
        <taxon>Dikarya</taxon>
        <taxon>Basidiomycota</taxon>
        <taxon>Agaricomycotina</taxon>
        <taxon>Agaricomycetes</taxon>
        <taxon>Agaricomycetidae</taxon>
        <taxon>Agaricales</taxon>
        <taxon>Marasmiineae</taxon>
        <taxon>Omphalotaceae</taxon>
        <taxon>Marasmiellus</taxon>
    </lineage>
</organism>
<evidence type="ECO:0000313" key="7">
    <source>
        <dbReference type="EMBL" id="KAK7443161.1"/>
    </source>
</evidence>
<dbReference type="PANTHER" id="PTHR42978">
    <property type="entry name" value="QUORUM-QUENCHING LACTONASE YTNP-RELATED-RELATED"/>
    <property type="match status" value="1"/>
</dbReference>
<dbReference type="Gene3D" id="3.60.15.10">
    <property type="entry name" value="Ribonuclease Z/Hydroxyacylglutathione hydrolase-like"/>
    <property type="match status" value="1"/>
</dbReference>
<evidence type="ECO:0000256" key="5">
    <source>
        <dbReference type="ARBA" id="ARBA00022833"/>
    </source>
</evidence>
<evidence type="ECO:0000256" key="1">
    <source>
        <dbReference type="ARBA" id="ARBA00001947"/>
    </source>
</evidence>
<dbReference type="InterPro" id="IPR036866">
    <property type="entry name" value="RibonucZ/Hydroxyglut_hydro"/>
</dbReference>
<dbReference type="SUPFAM" id="SSF56281">
    <property type="entry name" value="Metallo-hydrolase/oxidoreductase"/>
    <property type="match status" value="1"/>
</dbReference>
<sequence>MQKSSNRDNVTLPPSNSISQPFMHVSTLEAGTITLPMALYIQGASMAETAVCPSIAFLLEHSASGQRLVFDLGIRRDTDTLPPTVKDLIQKYMPVEVPQSVAESLRKGGLEPSEVELVVLSHLHFDHIGDHNPFTKAKFILGGGNQIKESLLSGYPTNATSEMLSTSVPLDRTRFLDPSEFNTSIGPGLKAMDFFGDGSMYLIDAAGHMAGHMNILARTSSDGSWIYLAGDTAHDVRLLTGEKQVGEVPDPESETGEMICGHDDKEVAIKHIEMVGSLMEVPGVHVLIAHDRGWYEENKGGSAYFPGRIQPKRLG</sequence>
<keyword evidence="5" id="KW-0862">Zinc</keyword>
<proteinExistence type="inferred from homology"/>
<evidence type="ECO:0000256" key="3">
    <source>
        <dbReference type="ARBA" id="ARBA00022723"/>
    </source>
</evidence>
<dbReference type="PANTHER" id="PTHR42978:SF2">
    <property type="entry name" value="102 KBASES UNSTABLE REGION: FROM 1 TO 119443"/>
    <property type="match status" value="1"/>
</dbReference>
<keyword evidence="8" id="KW-1185">Reference proteome</keyword>
<dbReference type="InterPro" id="IPR051013">
    <property type="entry name" value="MBL_superfamily_lactonases"/>
</dbReference>
<keyword evidence="3" id="KW-0479">Metal-binding</keyword>
<accession>A0ABR1IWP1</accession>
<comment type="cofactor">
    <cofactor evidence="1">
        <name>Zn(2+)</name>
        <dbReference type="ChEBI" id="CHEBI:29105"/>
    </cofactor>
</comment>
<protein>
    <recommendedName>
        <fullName evidence="6">Metallo-beta-lactamase domain-containing protein</fullName>
    </recommendedName>
</protein>
<dbReference type="Proteomes" id="UP001498398">
    <property type="component" value="Unassembled WGS sequence"/>
</dbReference>
<keyword evidence="4" id="KW-0378">Hydrolase</keyword>
<name>A0ABR1IWP1_9AGAR</name>
<comment type="similarity">
    <text evidence="2">Belongs to the metallo-beta-lactamase superfamily.</text>
</comment>
<gene>
    <name evidence="7" type="ORF">VKT23_015759</name>
</gene>
<dbReference type="Pfam" id="PF00753">
    <property type="entry name" value="Lactamase_B"/>
    <property type="match status" value="1"/>
</dbReference>
<evidence type="ECO:0000313" key="8">
    <source>
        <dbReference type="Proteomes" id="UP001498398"/>
    </source>
</evidence>